<dbReference type="NCBIfam" id="TIGR00075">
    <property type="entry name" value="hypD"/>
    <property type="match status" value="1"/>
</dbReference>
<evidence type="ECO:0000313" key="5">
    <source>
        <dbReference type="Proteomes" id="UP001193081"/>
    </source>
</evidence>
<proteinExistence type="inferred from homology"/>
<dbReference type="PIRSF" id="PIRSF005622">
    <property type="entry name" value="Hydrgn_mat_hypD"/>
    <property type="match status" value="1"/>
</dbReference>
<keyword evidence="5" id="KW-1185">Reference proteome</keyword>
<accession>A0ABS4DAD5</accession>
<comment type="caution">
    <text evidence="4">The sequence shown here is derived from an EMBL/GenBank/DDBJ whole genome shotgun (WGS) entry which is preliminary data.</text>
</comment>
<dbReference type="Proteomes" id="UP001193081">
    <property type="component" value="Unassembled WGS sequence"/>
</dbReference>
<dbReference type="InterPro" id="IPR042244">
    <property type="entry name" value="HypD_2_sf"/>
</dbReference>
<dbReference type="InterPro" id="IPR042243">
    <property type="entry name" value="HypD_1"/>
</dbReference>
<dbReference type="RefSeq" id="WP_135478410.1">
    <property type="nucleotide sequence ID" value="NZ_SIJK02000019.1"/>
</dbReference>
<gene>
    <name evidence="4" type="primary">hypD</name>
    <name evidence="4" type="ORF">EYB53_011935</name>
</gene>
<evidence type="ECO:0000256" key="2">
    <source>
        <dbReference type="ARBA" id="ARBA00022723"/>
    </source>
</evidence>
<evidence type="ECO:0000256" key="3">
    <source>
        <dbReference type="ARBA" id="ARBA00023004"/>
    </source>
</evidence>
<dbReference type="PANTHER" id="PTHR30149">
    <property type="entry name" value="HYDROGENASE PROTEIN ASSEMBLY PROTEIN HYPD"/>
    <property type="match status" value="1"/>
</dbReference>
<dbReference type="InterPro" id="IPR002780">
    <property type="entry name" value="Hyd_form_HypD"/>
</dbReference>
<organism evidence="4 5">
    <name type="scientific">Candidatus Chloroploca mongolica</name>
    <dbReference type="NCBI Taxonomy" id="2528176"/>
    <lineage>
        <taxon>Bacteria</taxon>
        <taxon>Bacillati</taxon>
        <taxon>Chloroflexota</taxon>
        <taxon>Chloroflexia</taxon>
        <taxon>Chloroflexales</taxon>
        <taxon>Chloroflexineae</taxon>
        <taxon>Oscillochloridaceae</taxon>
        <taxon>Candidatus Chloroploca</taxon>
    </lineage>
</organism>
<protein>
    <submittedName>
        <fullName evidence="4">Hydrogenase formation protein HypD</fullName>
    </submittedName>
</protein>
<dbReference type="EMBL" id="SIJK02000019">
    <property type="protein sequence ID" value="MBP1466414.1"/>
    <property type="molecule type" value="Genomic_DNA"/>
</dbReference>
<dbReference type="Pfam" id="PF01924">
    <property type="entry name" value="HypD"/>
    <property type="match status" value="1"/>
</dbReference>
<evidence type="ECO:0000313" key="4">
    <source>
        <dbReference type="EMBL" id="MBP1466414.1"/>
    </source>
</evidence>
<dbReference type="Gene3D" id="6.10.20.100">
    <property type="match status" value="1"/>
</dbReference>
<keyword evidence="3" id="KW-0408">Iron</keyword>
<reference evidence="4 5" key="1">
    <citation type="submission" date="2021-03" db="EMBL/GenBank/DDBJ databases">
        <authorList>
            <person name="Grouzdev D.S."/>
        </authorList>
    </citation>
    <scope>NUCLEOTIDE SEQUENCE [LARGE SCALE GENOMIC DNA]</scope>
    <source>
        <strain evidence="4 5">M50-1</strain>
    </source>
</reference>
<evidence type="ECO:0000256" key="1">
    <source>
        <dbReference type="ARBA" id="ARBA00007888"/>
    </source>
</evidence>
<keyword evidence="2" id="KW-0479">Metal-binding</keyword>
<comment type="similarity">
    <text evidence="1">Belongs to the HypD family.</text>
</comment>
<sequence length="362" mass="39227">MRFVDEYRGEAEAQQLLEALTRLVTRPWTLMEICGGQTHTLVKAGIDRLLPSSIELVHGPGCPVCVTPLELIDRALAIAARPEVIFTSFGDMLRVPGSARDLLSVKAAGGDVRIVYSPLDAVKLAQQHPDRQVVFFAVGFETTAPANAMAVHMAHRLGLPNFSILSAHVLVPPAMEAILGAPSNRVQGFLAAGHVCAVMGYHEYLPLAERYRVPLVVTGFEPLDLLQGIYMTVAMLEKGIWGVENQYARAVTPEGNRHAQRLMAEVFEVRSRQWRGIGMIPQSGLGLRPAFAGYDAEVRFNVQAIEAVESPLCIAGKIMQGHARPCDCSAFGTTCTPEHPLGAPMVSSEGACAAYFHYASVE</sequence>
<dbReference type="PANTHER" id="PTHR30149:SF0">
    <property type="entry name" value="HYDROGENASE MATURATION FACTOR HYPD"/>
    <property type="match status" value="1"/>
</dbReference>
<name>A0ABS4DAD5_9CHLR</name>
<dbReference type="Gene3D" id="3.40.50.11740">
    <property type="entry name" value="HypD, alpha/beta domain 2"/>
    <property type="match status" value="2"/>
</dbReference>